<dbReference type="Proteomes" id="UP000317982">
    <property type="component" value="Unassembled WGS sequence"/>
</dbReference>
<evidence type="ECO:0000256" key="1">
    <source>
        <dbReference type="ARBA" id="ARBA00023125"/>
    </source>
</evidence>
<dbReference type="Pfam" id="PF11774">
    <property type="entry name" value="Lsr2"/>
    <property type="match status" value="1"/>
</dbReference>
<feature type="region of interest" description="Disordered" evidence="2">
    <location>
        <begin position="55"/>
        <end position="82"/>
    </location>
</feature>
<feature type="compositionally biased region" description="Polar residues" evidence="2">
    <location>
        <begin position="69"/>
        <end position="82"/>
    </location>
</feature>
<name>A0A545ANL0_9ACTN</name>
<keyword evidence="1" id="KW-0238">DNA-binding</keyword>
<dbReference type="EMBL" id="VIRS01000016">
    <property type="protein sequence ID" value="TQS42860.1"/>
    <property type="molecule type" value="Genomic_DNA"/>
</dbReference>
<evidence type="ECO:0000259" key="4">
    <source>
        <dbReference type="Pfam" id="PF23359"/>
    </source>
</evidence>
<dbReference type="Gene3D" id="4.10.320.10">
    <property type="entry name" value="E3-binding domain"/>
    <property type="match status" value="1"/>
</dbReference>
<dbReference type="Gene3D" id="3.30.60.230">
    <property type="entry name" value="Lsr2, dimerization domain"/>
    <property type="match status" value="1"/>
</dbReference>
<feature type="domain" description="Lsr2 dimerization" evidence="3">
    <location>
        <begin position="1"/>
        <end position="58"/>
    </location>
</feature>
<comment type="caution">
    <text evidence="5">The sequence shown here is derived from an EMBL/GenBank/DDBJ whole genome shotgun (WGS) entry which is preliminary data.</text>
</comment>
<protein>
    <submittedName>
        <fullName evidence="5">Lsr2 family protein</fullName>
    </submittedName>
</protein>
<evidence type="ECO:0000313" key="6">
    <source>
        <dbReference type="Proteomes" id="UP000317982"/>
    </source>
</evidence>
<evidence type="ECO:0000313" key="5">
    <source>
        <dbReference type="EMBL" id="TQS42860.1"/>
    </source>
</evidence>
<dbReference type="Pfam" id="PF23359">
    <property type="entry name" value="Lsr2_DNA-bd"/>
    <property type="match status" value="1"/>
</dbReference>
<dbReference type="InterPro" id="IPR036625">
    <property type="entry name" value="E3-bd_dom_sf"/>
</dbReference>
<feature type="compositionally biased region" description="Basic residues" evidence="2">
    <location>
        <begin position="56"/>
        <end position="65"/>
    </location>
</feature>
<accession>A0A545ANL0</accession>
<dbReference type="AlphaFoldDB" id="A0A545ANL0"/>
<dbReference type="OrthoDB" id="4113332at2"/>
<dbReference type="InterPro" id="IPR055370">
    <property type="entry name" value="Lsr2_DNA-bd"/>
</dbReference>
<dbReference type="GO" id="GO:0016746">
    <property type="term" value="F:acyltransferase activity"/>
    <property type="evidence" value="ECO:0007669"/>
    <property type="project" value="InterPro"/>
</dbReference>
<gene>
    <name evidence="5" type="ORF">FL583_22690</name>
</gene>
<proteinExistence type="predicted"/>
<feature type="domain" description="Lsr2 DNA-binding" evidence="4">
    <location>
        <begin position="78"/>
        <end position="112"/>
    </location>
</feature>
<reference evidence="5 6" key="1">
    <citation type="submission" date="2019-07" db="EMBL/GenBank/DDBJ databases">
        <title>Cryptosporangium phraense sp. nov., isolated from plant litter.</title>
        <authorList>
            <person name="Suriyachadkun C."/>
        </authorList>
    </citation>
    <scope>NUCLEOTIDE SEQUENCE [LARGE SCALE GENOMIC DNA]</scope>
    <source>
        <strain evidence="5 6">A-T 5661</strain>
    </source>
</reference>
<sequence>MARKVEVLLVDDIDGGAAAETVNFALDGTAYEIDLSAANAGALRDEMARFVAAARKAGKSPRTARTRTAGESQSVGANRQQNHAIREWAKTQGFDVNVRGRIPTEIVEKYRASIRG</sequence>
<dbReference type="InterPro" id="IPR042261">
    <property type="entry name" value="Lsr2-like_dimerization"/>
</dbReference>
<dbReference type="InterPro" id="IPR024412">
    <property type="entry name" value="Lsr2_dim_dom"/>
</dbReference>
<keyword evidence="6" id="KW-1185">Reference proteome</keyword>
<dbReference type="InParanoid" id="A0A545ANL0"/>
<evidence type="ECO:0000256" key="2">
    <source>
        <dbReference type="SAM" id="MobiDB-lite"/>
    </source>
</evidence>
<dbReference type="GO" id="GO:0003677">
    <property type="term" value="F:DNA binding"/>
    <property type="evidence" value="ECO:0007669"/>
    <property type="project" value="UniProtKB-KW"/>
</dbReference>
<organism evidence="5 6">
    <name type="scientific">Cryptosporangium phraense</name>
    <dbReference type="NCBI Taxonomy" id="2593070"/>
    <lineage>
        <taxon>Bacteria</taxon>
        <taxon>Bacillati</taxon>
        <taxon>Actinomycetota</taxon>
        <taxon>Actinomycetes</taxon>
        <taxon>Cryptosporangiales</taxon>
        <taxon>Cryptosporangiaceae</taxon>
        <taxon>Cryptosporangium</taxon>
    </lineage>
</organism>
<dbReference type="RefSeq" id="WP_142706752.1">
    <property type="nucleotide sequence ID" value="NZ_VIRS01000016.1"/>
</dbReference>
<evidence type="ECO:0000259" key="3">
    <source>
        <dbReference type="Pfam" id="PF11774"/>
    </source>
</evidence>